<dbReference type="CDD" id="cd06173">
    <property type="entry name" value="MFS_MefA_like"/>
    <property type="match status" value="1"/>
</dbReference>
<evidence type="ECO:0000256" key="2">
    <source>
        <dbReference type="ARBA" id="ARBA00022475"/>
    </source>
</evidence>
<dbReference type="Gene3D" id="1.20.1250.20">
    <property type="entry name" value="MFS general substrate transporter like domains"/>
    <property type="match status" value="1"/>
</dbReference>
<dbReference type="SUPFAM" id="SSF103473">
    <property type="entry name" value="MFS general substrate transporter"/>
    <property type="match status" value="1"/>
</dbReference>
<feature type="transmembrane region" description="Helical" evidence="6">
    <location>
        <begin position="255"/>
        <end position="274"/>
    </location>
</feature>
<keyword evidence="3 6" id="KW-0812">Transmembrane</keyword>
<keyword evidence="8" id="KW-1185">Reference proteome</keyword>
<feature type="transmembrane region" description="Helical" evidence="6">
    <location>
        <begin position="12"/>
        <end position="38"/>
    </location>
</feature>
<evidence type="ECO:0000256" key="5">
    <source>
        <dbReference type="ARBA" id="ARBA00023136"/>
    </source>
</evidence>
<dbReference type="OrthoDB" id="5494559at2"/>
<dbReference type="PANTHER" id="PTHR23513:SF6">
    <property type="entry name" value="MAJOR FACILITATOR SUPERFAMILY ASSOCIATED DOMAIN-CONTAINING PROTEIN"/>
    <property type="match status" value="1"/>
</dbReference>
<keyword evidence="2" id="KW-1003">Cell membrane</keyword>
<feature type="transmembrane region" description="Helical" evidence="6">
    <location>
        <begin position="225"/>
        <end position="249"/>
    </location>
</feature>
<evidence type="ECO:0000256" key="1">
    <source>
        <dbReference type="ARBA" id="ARBA00004651"/>
    </source>
</evidence>
<comment type="subcellular location">
    <subcellularLocation>
        <location evidence="1">Cell membrane</location>
        <topology evidence="1">Multi-pass membrane protein</topology>
    </subcellularLocation>
</comment>
<dbReference type="KEGG" id="masz:C9I28_27385"/>
<evidence type="ECO:0008006" key="9">
    <source>
        <dbReference type="Google" id="ProtNLM"/>
    </source>
</evidence>
<dbReference type="PANTHER" id="PTHR23513">
    <property type="entry name" value="INTEGRAL MEMBRANE EFFLUX PROTEIN-RELATED"/>
    <property type="match status" value="1"/>
</dbReference>
<dbReference type="InterPro" id="IPR011701">
    <property type="entry name" value="MFS"/>
</dbReference>
<sequence>MSGTRAPLARPALTLVVSRGISSLGAALTMFGLDVWVFRNTGSYAAFAMLALLSSLPALLFAPFAGVIADRGDKRKLLLACEVLCLGMVTLDLVAHAAGYFSLPLVTLTILLLALMTELRWSLLGATLTLITPRDQLGRLNGLQQSFRGLTVMLGPVLGAVSFEAMGLTLLLCINAVTYAIAIAGLSAIRIDAHGAGARPRYASFRQEIGFGFRWVFAHPGLRRLLLFFMAINIGVSIFTATFVPYVLSFSNSKTLAAGLALQGAGAFCAGILLARRKRAGNHEAAIFGGAIAFGLCMVAWGVCRRIELLAPVALLFGALSTLIMAASNTIWQLHVPAAIQGKVYAVRTVTSFGLAPLAVLASVPLASGLFAPLLHAATGLAGLWGAGLGGALGMMVSTFGLLVIGCALLLLAMGGLRLSVPISEPALTGTAS</sequence>
<reference evidence="7 8" key="1">
    <citation type="submission" date="2018-03" db="EMBL/GenBank/DDBJ databases">
        <title>Massilia armeniaca sp. nov., isolated from desert soil.</title>
        <authorList>
            <person name="Huang H."/>
            <person name="Ren M."/>
        </authorList>
    </citation>
    <scope>NUCLEOTIDE SEQUENCE [LARGE SCALE GENOMIC DNA]</scope>
    <source>
        <strain evidence="7 8">ZMN-3</strain>
    </source>
</reference>
<evidence type="ECO:0000313" key="8">
    <source>
        <dbReference type="Proteomes" id="UP000240505"/>
    </source>
</evidence>
<proteinExistence type="predicted"/>
<keyword evidence="5 6" id="KW-0472">Membrane</keyword>
<dbReference type="AlphaFoldDB" id="A0A2R4CHI3"/>
<feature type="transmembrane region" description="Helical" evidence="6">
    <location>
        <begin position="309"/>
        <end position="332"/>
    </location>
</feature>
<evidence type="ECO:0000256" key="3">
    <source>
        <dbReference type="ARBA" id="ARBA00022692"/>
    </source>
</evidence>
<evidence type="ECO:0000256" key="4">
    <source>
        <dbReference type="ARBA" id="ARBA00022989"/>
    </source>
</evidence>
<dbReference type="Pfam" id="PF07690">
    <property type="entry name" value="MFS_1"/>
    <property type="match status" value="1"/>
</dbReference>
<feature type="transmembrane region" description="Helical" evidence="6">
    <location>
        <begin position="169"/>
        <end position="189"/>
    </location>
</feature>
<dbReference type="GO" id="GO:0022857">
    <property type="term" value="F:transmembrane transporter activity"/>
    <property type="evidence" value="ECO:0007669"/>
    <property type="project" value="InterPro"/>
</dbReference>
<dbReference type="RefSeq" id="WP_107144255.1">
    <property type="nucleotide sequence ID" value="NZ_CP028324.1"/>
</dbReference>
<gene>
    <name evidence="7" type="ORF">C9I28_27385</name>
</gene>
<dbReference type="GO" id="GO:0005886">
    <property type="term" value="C:plasma membrane"/>
    <property type="evidence" value="ECO:0007669"/>
    <property type="project" value="UniProtKB-SubCell"/>
</dbReference>
<organism evidence="7 8">
    <name type="scientific">Pseudoduganella armeniaca</name>
    <dbReference type="NCBI Taxonomy" id="2072590"/>
    <lineage>
        <taxon>Bacteria</taxon>
        <taxon>Pseudomonadati</taxon>
        <taxon>Pseudomonadota</taxon>
        <taxon>Betaproteobacteria</taxon>
        <taxon>Burkholderiales</taxon>
        <taxon>Oxalobacteraceae</taxon>
        <taxon>Telluria group</taxon>
        <taxon>Pseudoduganella</taxon>
    </lineage>
</organism>
<accession>A0A2R4CHI3</accession>
<evidence type="ECO:0000313" key="7">
    <source>
        <dbReference type="EMBL" id="AVR98930.1"/>
    </source>
</evidence>
<dbReference type="EMBL" id="CP028324">
    <property type="protein sequence ID" value="AVR98930.1"/>
    <property type="molecule type" value="Genomic_DNA"/>
</dbReference>
<feature type="transmembrane region" description="Helical" evidence="6">
    <location>
        <begin position="387"/>
        <end position="412"/>
    </location>
</feature>
<feature type="transmembrane region" description="Helical" evidence="6">
    <location>
        <begin position="286"/>
        <end position="303"/>
    </location>
</feature>
<feature type="transmembrane region" description="Helical" evidence="6">
    <location>
        <begin position="353"/>
        <end position="375"/>
    </location>
</feature>
<name>A0A2R4CHI3_9BURK</name>
<evidence type="ECO:0000256" key="6">
    <source>
        <dbReference type="SAM" id="Phobius"/>
    </source>
</evidence>
<keyword evidence="4 6" id="KW-1133">Transmembrane helix</keyword>
<feature type="transmembrane region" description="Helical" evidence="6">
    <location>
        <begin position="44"/>
        <end position="65"/>
    </location>
</feature>
<dbReference type="InterPro" id="IPR036259">
    <property type="entry name" value="MFS_trans_sf"/>
</dbReference>
<protein>
    <recommendedName>
        <fullName evidence="9">MFS transporter</fullName>
    </recommendedName>
</protein>
<dbReference type="Proteomes" id="UP000240505">
    <property type="component" value="Chromosome"/>
</dbReference>